<name>A0ABV0UGK3_9TELE</name>
<protein>
    <submittedName>
        <fullName evidence="1">Uncharacterized protein</fullName>
    </submittedName>
</protein>
<gene>
    <name evidence="1" type="ORF">ILYODFUR_016220</name>
</gene>
<accession>A0ABV0UGK3</accession>
<dbReference type="EMBL" id="JAHRIQ010070979">
    <property type="protein sequence ID" value="MEQ2244354.1"/>
    <property type="molecule type" value="Genomic_DNA"/>
</dbReference>
<proteinExistence type="predicted"/>
<reference evidence="1 2" key="1">
    <citation type="submission" date="2021-06" db="EMBL/GenBank/DDBJ databases">
        <authorList>
            <person name="Palmer J.M."/>
        </authorList>
    </citation>
    <scope>NUCLEOTIDE SEQUENCE [LARGE SCALE GENOMIC DNA]</scope>
    <source>
        <strain evidence="2">if_2019</strain>
        <tissue evidence="1">Muscle</tissue>
    </source>
</reference>
<sequence length="123" mass="13656">MGGGTEESALNKQSFPVILKHPKSSANYSADFWRLCCSLHAPVGGGSAWAQPTSCLEQRKTEGLRLLCFSCVSNASPSEAMFLFKPLKELRAKRKGTHSCFVCVCVCMPFRSSLWHQKIFGYF</sequence>
<dbReference type="Proteomes" id="UP001482620">
    <property type="component" value="Unassembled WGS sequence"/>
</dbReference>
<organism evidence="1 2">
    <name type="scientific">Ilyodon furcidens</name>
    <name type="common">goldbreast splitfin</name>
    <dbReference type="NCBI Taxonomy" id="33524"/>
    <lineage>
        <taxon>Eukaryota</taxon>
        <taxon>Metazoa</taxon>
        <taxon>Chordata</taxon>
        <taxon>Craniata</taxon>
        <taxon>Vertebrata</taxon>
        <taxon>Euteleostomi</taxon>
        <taxon>Actinopterygii</taxon>
        <taxon>Neopterygii</taxon>
        <taxon>Teleostei</taxon>
        <taxon>Neoteleostei</taxon>
        <taxon>Acanthomorphata</taxon>
        <taxon>Ovalentaria</taxon>
        <taxon>Atherinomorphae</taxon>
        <taxon>Cyprinodontiformes</taxon>
        <taxon>Goodeidae</taxon>
        <taxon>Ilyodon</taxon>
    </lineage>
</organism>
<evidence type="ECO:0000313" key="1">
    <source>
        <dbReference type="EMBL" id="MEQ2244354.1"/>
    </source>
</evidence>
<comment type="caution">
    <text evidence="1">The sequence shown here is derived from an EMBL/GenBank/DDBJ whole genome shotgun (WGS) entry which is preliminary data.</text>
</comment>
<keyword evidence="2" id="KW-1185">Reference proteome</keyword>
<evidence type="ECO:0000313" key="2">
    <source>
        <dbReference type="Proteomes" id="UP001482620"/>
    </source>
</evidence>